<proteinExistence type="predicted"/>
<dbReference type="InterPro" id="IPR050317">
    <property type="entry name" value="Plant_Fungal_Acyltransferase"/>
</dbReference>
<dbReference type="InterPro" id="IPR023213">
    <property type="entry name" value="CAT-like_dom_sf"/>
</dbReference>
<evidence type="ECO:0000313" key="3">
    <source>
        <dbReference type="Proteomes" id="UP001492380"/>
    </source>
</evidence>
<comment type="caution">
    <text evidence="2">The sequence shown here is derived from an EMBL/GenBank/DDBJ whole genome shotgun (WGS) entry which is preliminary data.</text>
</comment>
<keyword evidence="3" id="KW-1185">Reference proteome</keyword>
<protein>
    <submittedName>
        <fullName evidence="2">Transferase</fullName>
    </submittedName>
</protein>
<accession>A0ABR1Z0Z8</accession>
<dbReference type="GO" id="GO:0016740">
    <property type="term" value="F:transferase activity"/>
    <property type="evidence" value="ECO:0007669"/>
    <property type="project" value="UniProtKB-KW"/>
</dbReference>
<dbReference type="Proteomes" id="UP001492380">
    <property type="component" value="Unassembled WGS sequence"/>
</dbReference>
<dbReference type="EMBL" id="JBBWRZ010000002">
    <property type="protein sequence ID" value="KAK8244643.1"/>
    <property type="molecule type" value="Genomic_DNA"/>
</dbReference>
<reference evidence="2 3" key="1">
    <citation type="submission" date="2024-04" db="EMBL/GenBank/DDBJ databases">
        <title>Phyllosticta paracitricarpa is synonymous to the EU quarantine fungus P. citricarpa based on phylogenomic analyses.</title>
        <authorList>
            <consortium name="Lawrence Berkeley National Laboratory"/>
            <person name="Van Ingen-Buijs V.A."/>
            <person name="Van Westerhoven A.C."/>
            <person name="Haridas S."/>
            <person name="Skiadas P."/>
            <person name="Martin F."/>
            <person name="Groenewald J.Z."/>
            <person name="Crous P.W."/>
            <person name="Seidl M.F."/>
        </authorList>
    </citation>
    <scope>NUCLEOTIDE SEQUENCE [LARGE SCALE GENOMIC DNA]</scope>
    <source>
        <strain evidence="2 3">CBS 123374</strain>
    </source>
</reference>
<dbReference type="Pfam" id="PF02458">
    <property type="entry name" value="Transferase"/>
    <property type="match status" value="1"/>
</dbReference>
<sequence length="510" mass="55517">MAQKEVTETVATEETPVTVKTTHTIQCANPQSLEALPSPFILGPLDSLVFFAIPVNIVWVYESSTAHELVPITRLQRAISLLLDYYPHLTGRLHINSDNGIRSITRLGSGMSLFEATCNVPLSSFRNASTGQLHMPDLPAAGNALLPPWELSLEGVQREPVFTVKHTRFACGSVSIGMRIPHTLCAAEGFFHLYQDLAELYRGLSTIPGGSTPILKQPPHIQSLLAEAMLSMTPEERSAALSFQPPGYSIAPVDAPISTPGSSVTNAPPPMPVSGRELRFSADELAALKAHAQPPEGSGSRSVSTFSALCAHLWQRQHVARLTLAKEQKRPTPEITTSFLTSVNYSTKLAECPPKYFPNALMTPFVELDCPVEDFAAWPLWRVAQAVHSVTHSISPSVALSTARWIAAQPDKYAIHQGFPARYGAVMASAWNRFPMYSGAELVDEGGAPVSPVLASQPFTPITLMDGLMYFLPTREANGDVEVALALSQPLWDVLERDEEFSRCGPRESE</sequence>
<evidence type="ECO:0000313" key="2">
    <source>
        <dbReference type="EMBL" id="KAK8244643.1"/>
    </source>
</evidence>
<organism evidence="2 3">
    <name type="scientific">Phyllosticta capitalensis</name>
    <dbReference type="NCBI Taxonomy" id="121624"/>
    <lineage>
        <taxon>Eukaryota</taxon>
        <taxon>Fungi</taxon>
        <taxon>Dikarya</taxon>
        <taxon>Ascomycota</taxon>
        <taxon>Pezizomycotina</taxon>
        <taxon>Dothideomycetes</taxon>
        <taxon>Dothideomycetes incertae sedis</taxon>
        <taxon>Botryosphaeriales</taxon>
        <taxon>Phyllostictaceae</taxon>
        <taxon>Phyllosticta</taxon>
    </lineage>
</organism>
<keyword evidence="1 2" id="KW-0808">Transferase</keyword>
<dbReference type="PANTHER" id="PTHR31642:SF310">
    <property type="entry name" value="FATTY ALCOHOL:CAFFEOYL-COA ACYLTRANSFERASE"/>
    <property type="match status" value="1"/>
</dbReference>
<name>A0ABR1Z0Z8_9PEZI</name>
<dbReference type="PANTHER" id="PTHR31642">
    <property type="entry name" value="TRICHOTHECENE 3-O-ACETYLTRANSFERASE"/>
    <property type="match status" value="1"/>
</dbReference>
<gene>
    <name evidence="2" type="ORF">HDK90DRAFT_165348</name>
</gene>
<evidence type="ECO:0000256" key="1">
    <source>
        <dbReference type="ARBA" id="ARBA00022679"/>
    </source>
</evidence>
<dbReference type="Gene3D" id="3.30.559.10">
    <property type="entry name" value="Chloramphenicol acetyltransferase-like domain"/>
    <property type="match status" value="2"/>
</dbReference>